<keyword evidence="12" id="KW-1185">Reference proteome</keyword>
<organism evidence="11">
    <name type="scientific">Candidatus Moduliflexus flocculans</name>
    <dbReference type="NCBI Taxonomy" id="1499966"/>
    <lineage>
        <taxon>Bacteria</taxon>
        <taxon>Candidatus Moduliflexota</taxon>
        <taxon>Candidatus Moduliflexia</taxon>
        <taxon>Candidatus Moduliflexales</taxon>
        <taxon>Candidatus Moduliflexaceae</taxon>
    </lineage>
</organism>
<dbReference type="PANTHER" id="PTHR33909:SF1">
    <property type="entry name" value="SEC TRANSLOCON ACCESSORY COMPLEX SUBUNIT YAJC"/>
    <property type="match status" value="1"/>
</dbReference>
<sequence length="121" mass="13121">MIELFKSAQLLVGQAGDGAGTAAQPGGLAQGIMSFMPLILIFVIFYFLLIRPQQKKQQQHQQMLQNLKRGDQIITSGGIYGTIESLDDKTVQLKIANQVKIKMSRSAIAGVQTGETGVSEE</sequence>
<keyword evidence="9 10" id="KW-0472">Membrane</keyword>
<reference evidence="11" key="1">
    <citation type="journal article" date="2015" name="PeerJ">
        <title>First genomic representation of candidate bacterial phylum KSB3 points to enhanced environmental sensing as a trigger of wastewater bulking.</title>
        <authorList>
            <person name="Sekiguchi Y."/>
            <person name="Ohashi A."/>
            <person name="Parks D.H."/>
            <person name="Yamauchi T."/>
            <person name="Tyson G.W."/>
            <person name="Hugenholtz P."/>
        </authorList>
    </citation>
    <scope>NUCLEOTIDE SEQUENCE [LARGE SCALE GENOMIC DNA]</scope>
</reference>
<dbReference type="PANTHER" id="PTHR33909">
    <property type="entry name" value="SEC TRANSLOCON ACCESSORY COMPLEX SUBUNIT YAJC"/>
    <property type="match status" value="1"/>
</dbReference>
<accession>A0A081BNW3</accession>
<dbReference type="NCBIfam" id="TIGR00739">
    <property type="entry name" value="yajC"/>
    <property type="match status" value="1"/>
</dbReference>
<comment type="subcellular location">
    <subcellularLocation>
        <location evidence="1">Cell membrane</location>
        <topology evidence="1">Single-pass membrane protein</topology>
    </subcellularLocation>
</comment>
<evidence type="ECO:0000256" key="8">
    <source>
        <dbReference type="ARBA" id="ARBA00023010"/>
    </source>
</evidence>
<dbReference type="PRINTS" id="PR01853">
    <property type="entry name" value="YAJCTRNLCASE"/>
</dbReference>
<evidence type="ECO:0000256" key="7">
    <source>
        <dbReference type="ARBA" id="ARBA00022989"/>
    </source>
</evidence>
<keyword evidence="8" id="KW-0811">Translocation</keyword>
<evidence type="ECO:0000256" key="2">
    <source>
        <dbReference type="ARBA" id="ARBA00006742"/>
    </source>
</evidence>
<dbReference type="InterPro" id="IPR003849">
    <property type="entry name" value="Preprotein_translocase_YajC"/>
</dbReference>
<protein>
    <submittedName>
        <fullName evidence="11">YajC protein</fullName>
    </submittedName>
</protein>
<proteinExistence type="inferred from homology"/>
<gene>
    <name evidence="11" type="ORF">U14_03326</name>
</gene>
<evidence type="ECO:0000256" key="9">
    <source>
        <dbReference type="ARBA" id="ARBA00023136"/>
    </source>
</evidence>
<keyword evidence="3" id="KW-0813">Transport</keyword>
<evidence type="ECO:0000256" key="1">
    <source>
        <dbReference type="ARBA" id="ARBA00004162"/>
    </source>
</evidence>
<dbReference type="HOGENOM" id="CLU_116157_2_0_0"/>
<keyword evidence="4" id="KW-1003">Cell membrane</keyword>
<evidence type="ECO:0000313" key="12">
    <source>
        <dbReference type="Proteomes" id="UP000030700"/>
    </source>
</evidence>
<feature type="transmembrane region" description="Helical" evidence="10">
    <location>
        <begin position="28"/>
        <end position="49"/>
    </location>
</feature>
<keyword evidence="6" id="KW-0653">Protein transport</keyword>
<evidence type="ECO:0000313" key="11">
    <source>
        <dbReference type="EMBL" id="GAK52079.1"/>
    </source>
</evidence>
<dbReference type="STRING" id="1499966.U14_03326"/>
<name>A0A081BNW3_9BACT</name>
<dbReference type="AlphaFoldDB" id="A0A081BNW3"/>
<dbReference type="Proteomes" id="UP000030700">
    <property type="component" value="Unassembled WGS sequence"/>
</dbReference>
<comment type="similarity">
    <text evidence="2">Belongs to the YajC family.</text>
</comment>
<dbReference type="EMBL" id="DF820458">
    <property type="protein sequence ID" value="GAK52079.1"/>
    <property type="molecule type" value="Genomic_DNA"/>
</dbReference>
<evidence type="ECO:0000256" key="3">
    <source>
        <dbReference type="ARBA" id="ARBA00022448"/>
    </source>
</evidence>
<dbReference type="Pfam" id="PF02699">
    <property type="entry name" value="YajC"/>
    <property type="match status" value="1"/>
</dbReference>
<evidence type="ECO:0000256" key="5">
    <source>
        <dbReference type="ARBA" id="ARBA00022692"/>
    </source>
</evidence>
<evidence type="ECO:0000256" key="6">
    <source>
        <dbReference type="ARBA" id="ARBA00022927"/>
    </source>
</evidence>
<evidence type="ECO:0000256" key="4">
    <source>
        <dbReference type="ARBA" id="ARBA00022475"/>
    </source>
</evidence>
<evidence type="ECO:0000256" key="10">
    <source>
        <dbReference type="SAM" id="Phobius"/>
    </source>
</evidence>
<keyword evidence="7 10" id="KW-1133">Transmembrane helix</keyword>
<dbReference type="GO" id="GO:0005886">
    <property type="term" value="C:plasma membrane"/>
    <property type="evidence" value="ECO:0007669"/>
    <property type="project" value="UniProtKB-SubCell"/>
</dbReference>
<dbReference type="GO" id="GO:0015031">
    <property type="term" value="P:protein transport"/>
    <property type="evidence" value="ECO:0007669"/>
    <property type="project" value="UniProtKB-KW"/>
</dbReference>
<dbReference type="SMART" id="SM01323">
    <property type="entry name" value="YajC"/>
    <property type="match status" value="1"/>
</dbReference>
<keyword evidence="5 10" id="KW-0812">Transmembrane</keyword>